<dbReference type="EMBL" id="CP024308">
    <property type="protein sequence ID" value="AUX78592.1"/>
    <property type="molecule type" value="Genomic_DNA"/>
</dbReference>
<dbReference type="AlphaFoldDB" id="A0A2L0HBM4"/>
<feature type="compositionally biased region" description="Low complexity" evidence="1">
    <location>
        <begin position="86"/>
        <end position="97"/>
    </location>
</feature>
<evidence type="ECO:0000313" key="3">
    <source>
        <dbReference type="Proteomes" id="UP000239340"/>
    </source>
</evidence>
<keyword evidence="2" id="KW-0614">Plasmid</keyword>
<reference evidence="2 3" key="1">
    <citation type="submission" date="2017-10" db="EMBL/GenBank/DDBJ databases">
        <title>Analysis of the genome sequences of Rhizobium populations associated to common bean (phaseolus vulgaris).</title>
        <authorList>
            <person name="Bustos P."/>
            <person name="Santamaria R.I."/>
            <person name="Miranda-Sanchez F."/>
            <person name="Perez-Carrascal O."/>
            <person name="Juarez S."/>
            <person name="Lozano L."/>
            <person name="Martinez-Flores I."/>
            <person name="Vinuesa P."/>
            <person name="Martinez-Romero E."/>
            <person name="Cevallos M.A."/>
            <person name="Romero D."/>
            <person name="Davila G."/>
            <person name="Gonzalez V."/>
        </authorList>
    </citation>
    <scope>NUCLEOTIDE SEQUENCE [LARGE SCALE GENOMIC DNA]</scope>
    <source>
        <strain evidence="2 3">NXT3</strain>
        <plasmid evidence="3">Plasmid psfrenxt3a</plasmid>
    </source>
</reference>
<proteinExistence type="predicted"/>
<evidence type="ECO:0000313" key="2">
    <source>
        <dbReference type="EMBL" id="AUX78592.1"/>
    </source>
</evidence>
<feature type="region of interest" description="Disordered" evidence="1">
    <location>
        <begin position="56"/>
        <end position="123"/>
    </location>
</feature>
<geneLocation type="plasmid" evidence="3">
    <name>psfrenxt3a</name>
</geneLocation>
<gene>
    <name evidence="2" type="ORF">NXT3_PA00304</name>
</gene>
<evidence type="ECO:0000256" key="1">
    <source>
        <dbReference type="SAM" id="MobiDB-lite"/>
    </source>
</evidence>
<dbReference type="Proteomes" id="UP000239340">
    <property type="component" value="Plasmid pSfreNXT3a"/>
</dbReference>
<feature type="compositionally biased region" description="Basic and acidic residues" evidence="1">
    <location>
        <begin position="58"/>
        <end position="83"/>
    </location>
</feature>
<organism evidence="2 3">
    <name type="scientific">Rhizobium fredii</name>
    <name type="common">Sinorhizobium fredii</name>
    <dbReference type="NCBI Taxonomy" id="380"/>
    <lineage>
        <taxon>Bacteria</taxon>
        <taxon>Pseudomonadati</taxon>
        <taxon>Pseudomonadota</taxon>
        <taxon>Alphaproteobacteria</taxon>
        <taxon>Hyphomicrobiales</taxon>
        <taxon>Rhizobiaceae</taxon>
        <taxon>Sinorhizobium/Ensifer group</taxon>
        <taxon>Sinorhizobium</taxon>
    </lineage>
</organism>
<protein>
    <submittedName>
        <fullName evidence="2">Uncharacterized protein</fullName>
    </submittedName>
</protein>
<name>A0A2L0HBM4_RHIFR</name>
<accession>A0A2L0HBM4</accession>
<feature type="compositionally biased region" description="Basic and acidic residues" evidence="1">
    <location>
        <begin position="99"/>
        <end position="111"/>
    </location>
</feature>
<sequence>MPFVLVLAEIEPEASTKVTGFVGAACPSERGEHLRFCLVCTDLLFAPIIRAGGAIMVDGKKRSEDPAEGSRETIERELKRSAQDNKSAASPKPAKSSPSKKERNPDEKNLRDAASAAQVTGRK</sequence>